<evidence type="ECO:0000313" key="2">
    <source>
        <dbReference type="Proteomes" id="UP000003250"/>
    </source>
</evidence>
<accession>H0HXC2</accession>
<name>H0HXC2_9HYPH</name>
<dbReference type="Proteomes" id="UP000003250">
    <property type="component" value="Unassembled WGS sequence"/>
</dbReference>
<evidence type="ECO:0000313" key="1">
    <source>
        <dbReference type="EMBL" id="EHK54612.1"/>
    </source>
</evidence>
<dbReference type="AlphaFoldDB" id="H0HXC2"/>
<reference evidence="1 2" key="1">
    <citation type="journal article" date="2012" name="J. Bacteriol.">
        <title>Draft Genome Sequence of Mesorhizobium alhagi CCNWXJ12-2T, a Novel Salt-Resistant Species Isolated from the Desert of Northwestern China.</title>
        <authorList>
            <person name="Zhou M."/>
            <person name="Chen W."/>
            <person name="Chen H."/>
            <person name="Wei G."/>
        </authorList>
    </citation>
    <scope>NUCLEOTIDE SEQUENCE [LARGE SCALE GENOMIC DNA]</scope>
    <source>
        <strain evidence="1 2">CCNWXJ12-2</strain>
    </source>
</reference>
<dbReference type="PATRIC" id="fig|1107882.3.peg.4690"/>
<protein>
    <submittedName>
        <fullName evidence="1">Uncharacterized protein</fullName>
    </submittedName>
</protein>
<keyword evidence="2" id="KW-1185">Reference proteome</keyword>
<organism evidence="1 2">
    <name type="scientific">Mesorhizobium alhagi CCNWXJ12-2</name>
    <dbReference type="NCBI Taxonomy" id="1107882"/>
    <lineage>
        <taxon>Bacteria</taxon>
        <taxon>Pseudomonadati</taxon>
        <taxon>Pseudomonadota</taxon>
        <taxon>Alphaproteobacteria</taxon>
        <taxon>Hyphomicrobiales</taxon>
        <taxon>Phyllobacteriaceae</taxon>
        <taxon>Allomesorhizobium</taxon>
    </lineage>
</organism>
<gene>
    <name evidence="1" type="ORF">MAXJ12_24207</name>
</gene>
<proteinExistence type="predicted"/>
<dbReference type="EMBL" id="AHAM01000205">
    <property type="protein sequence ID" value="EHK54612.1"/>
    <property type="molecule type" value="Genomic_DNA"/>
</dbReference>
<sequence>MYGDWKRNNNALACGNIAVALHAEAGCKGLDLDRIAKKSDTKMMRRESLLHENYIGIEATTDYARF</sequence>